<feature type="domain" description="Glycoside-hydrolase family GH114 TIM-barrel" evidence="2">
    <location>
        <begin position="51"/>
        <end position="275"/>
    </location>
</feature>
<name>A0ABV5HMM6_9VIBR</name>
<sequence>MHTHKFTVGASLLSLLLLMGCGSDSQGSASQFEILTPITGGNWYQPASQTTWQWQLKDTLNSSYEVAVYDIDLFDTSSTDIKALQADGHKVICYFSAGSFEDWREDAASFADSVLGDTLDGWEDERWLDISAESVRQIMHARLELAQRKGCDGVEPDNVDGYTNNSGFNLSYHDQLMFNRYIANTAHQLGLAVGLKNDLDQITDLVEYFDFAVNEQCFEYNECGYLAPFIEADKAVFNAEYESTYVDSTSSRNALCDDANQRKFSTLILPLDLDDRFRYSCLNESD</sequence>
<dbReference type="PANTHER" id="PTHR35273">
    <property type="entry name" value="ALPHA-1,4 POLYGALACTOSAMINIDASE, PUTATIVE (AFU_ORTHOLOGUE AFUA_3G07890)-RELATED"/>
    <property type="match status" value="1"/>
</dbReference>
<dbReference type="EMBL" id="JBHMEP010000002">
    <property type="protein sequence ID" value="MFB9135496.1"/>
    <property type="molecule type" value="Genomic_DNA"/>
</dbReference>
<keyword evidence="4" id="KW-1185">Reference proteome</keyword>
<dbReference type="Gene3D" id="3.20.20.70">
    <property type="entry name" value="Aldolase class I"/>
    <property type="match status" value="1"/>
</dbReference>
<dbReference type="Pfam" id="PF03537">
    <property type="entry name" value="Glyco_hydro_114"/>
    <property type="match status" value="1"/>
</dbReference>
<organism evidence="3 4">
    <name type="scientific">Vibrio olivae</name>
    <dbReference type="NCBI Taxonomy" id="1243002"/>
    <lineage>
        <taxon>Bacteria</taxon>
        <taxon>Pseudomonadati</taxon>
        <taxon>Pseudomonadota</taxon>
        <taxon>Gammaproteobacteria</taxon>
        <taxon>Vibrionales</taxon>
        <taxon>Vibrionaceae</taxon>
        <taxon>Vibrio</taxon>
    </lineage>
</organism>
<keyword evidence="1" id="KW-0732">Signal</keyword>
<dbReference type="InterPro" id="IPR004352">
    <property type="entry name" value="GH114_TIM-barrel"/>
</dbReference>
<evidence type="ECO:0000259" key="2">
    <source>
        <dbReference type="Pfam" id="PF03537"/>
    </source>
</evidence>
<dbReference type="InterPro" id="IPR013785">
    <property type="entry name" value="Aldolase_TIM"/>
</dbReference>
<feature type="chain" id="PRO_5047105480" evidence="1">
    <location>
        <begin position="26"/>
        <end position="286"/>
    </location>
</feature>
<protein>
    <submittedName>
        <fullName evidence="3">Endo alpha-1,4 polygalactosaminidase</fullName>
    </submittedName>
</protein>
<evidence type="ECO:0000313" key="3">
    <source>
        <dbReference type="EMBL" id="MFB9135496.1"/>
    </source>
</evidence>
<feature type="signal peptide" evidence="1">
    <location>
        <begin position="1"/>
        <end position="25"/>
    </location>
</feature>
<evidence type="ECO:0000256" key="1">
    <source>
        <dbReference type="SAM" id="SignalP"/>
    </source>
</evidence>
<dbReference type="SUPFAM" id="SSF51445">
    <property type="entry name" value="(Trans)glycosidases"/>
    <property type="match status" value="1"/>
</dbReference>
<comment type="caution">
    <text evidence="3">The sequence shown here is derived from an EMBL/GenBank/DDBJ whole genome shotgun (WGS) entry which is preliminary data.</text>
</comment>
<dbReference type="InterPro" id="IPR017853">
    <property type="entry name" value="GH"/>
</dbReference>
<evidence type="ECO:0000313" key="4">
    <source>
        <dbReference type="Proteomes" id="UP001589645"/>
    </source>
</evidence>
<proteinExistence type="predicted"/>
<dbReference type="RefSeq" id="WP_390192449.1">
    <property type="nucleotide sequence ID" value="NZ_JBHMEP010000002.1"/>
</dbReference>
<dbReference type="PANTHER" id="PTHR35273:SF2">
    <property type="entry name" value="ALPHA-GALACTOSIDASE"/>
    <property type="match status" value="1"/>
</dbReference>
<reference evidence="3 4" key="1">
    <citation type="submission" date="2024-09" db="EMBL/GenBank/DDBJ databases">
        <authorList>
            <person name="Sun Q."/>
            <person name="Mori K."/>
        </authorList>
    </citation>
    <scope>NUCLEOTIDE SEQUENCE [LARGE SCALE GENOMIC DNA]</scope>
    <source>
        <strain evidence="3 4">CECT 8064</strain>
    </source>
</reference>
<accession>A0ABV5HMM6</accession>
<dbReference type="PROSITE" id="PS51257">
    <property type="entry name" value="PROKAR_LIPOPROTEIN"/>
    <property type="match status" value="1"/>
</dbReference>
<gene>
    <name evidence="3" type="ORF">ACFFUV_11040</name>
</gene>
<dbReference type="Proteomes" id="UP001589645">
    <property type="component" value="Unassembled WGS sequence"/>
</dbReference>